<accession>A0AA39HUI9</accession>
<dbReference type="Proteomes" id="UP001175271">
    <property type="component" value="Unassembled WGS sequence"/>
</dbReference>
<evidence type="ECO:0008006" key="3">
    <source>
        <dbReference type="Google" id="ProtNLM"/>
    </source>
</evidence>
<keyword evidence="2" id="KW-1185">Reference proteome</keyword>
<dbReference type="AlphaFoldDB" id="A0AA39HUI9"/>
<organism evidence="1 2">
    <name type="scientific">Steinernema hermaphroditum</name>
    <dbReference type="NCBI Taxonomy" id="289476"/>
    <lineage>
        <taxon>Eukaryota</taxon>
        <taxon>Metazoa</taxon>
        <taxon>Ecdysozoa</taxon>
        <taxon>Nematoda</taxon>
        <taxon>Chromadorea</taxon>
        <taxon>Rhabditida</taxon>
        <taxon>Tylenchina</taxon>
        <taxon>Panagrolaimomorpha</taxon>
        <taxon>Strongyloidoidea</taxon>
        <taxon>Steinernematidae</taxon>
        <taxon>Steinernema</taxon>
    </lineage>
</organism>
<comment type="caution">
    <text evidence="1">The sequence shown here is derived from an EMBL/GenBank/DDBJ whole genome shotgun (WGS) entry which is preliminary data.</text>
</comment>
<protein>
    <recommendedName>
        <fullName evidence="3">F-box domain-containing protein</fullName>
    </recommendedName>
</protein>
<sequence length="320" mass="37724">MNDLSLELYAEIFRVLDYRSMRHLTTVKPDLKPLRESELDHRGRYNLVIIEDESGVYYNFQCRPGDHSVRLSREGECLKHKDPRRVEHIATMYITDKRHKAMPNFGWSDEPACIYDPENPPAFVKAQYRTQFFGFLRHISIDKLMINLSEDCKPDVVEQYMKMVSYLKYYAIHLQLDPYVDKETPWVAKSPNYRSYAKEAISRVWIDHIYLHGGFSGLQKMIDKFILRKNVRRVAIPSSHIFAMSSKVFELLRKKWLYTPTRLEDFEVTCTLTFPLDLTVGFRSNPDDGSFYQKHPTANSVMTVKKLPFERIVLSYKIVD</sequence>
<evidence type="ECO:0000313" key="1">
    <source>
        <dbReference type="EMBL" id="KAK0412358.1"/>
    </source>
</evidence>
<reference evidence="1" key="1">
    <citation type="submission" date="2023-06" db="EMBL/GenBank/DDBJ databases">
        <title>Genomic analysis of the entomopathogenic nematode Steinernema hermaphroditum.</title>
        <authorList>
            <person name="Schwarz E.M."/>
            <person name="Heppert J.K."/>
            <person name="Baniya A."/>
            <person name="Schwartz H.T."/>
            <person name="Tan C.-H."/>
            <person name="Antoshechkin I."/>
            <person name="Sternberg P.W."/>
            <person name="Goodrich-Blair H."/>
            <person name="Dillman A.R."/>
        </authorList>
    </citation>
    <scope>NUCLEOTIDE SEQUENCE</scope>
    <source>
        <strain evidence="1">PS9179</strain>
        <tissue evidence="1">Whole animal</tissue>
    </source>
</reference>
<gene>
    <name evidence="1" type="ORF">QR680_006166</name>
</gene>
<dbReference type="EMBL" id="JAUCMV010000003">
    <property type="protein sequence ID" value="KAK0412358.1"/>
    <property type="molecule type" value="Genomic_DNA"/>
</dbReference>
<name>A0AA39HUI9_9BILA</name>
<evidence type="ECO:0000313" key="2">
    <source>
        <dbReference type="Proteomes" id="UP001175271"/>
    </source>
</evidence>
<proteinExistence type="predicted"/>